<sequence>MGGSSFTFRPGKGVSVEKPGGGVSSLPLVMPKKKALVERENVGFDLTKSYLCPSFIKGHTAKGVGLRVADSHTGNHREDDFTPPETIQRLPEPKSSSLVEDDRIVEPVVQNPVRSSSLEANALEPDYHKSLKEARGHPIEQLIGKLNKRTLRSKTKQA</sequence>
<dbReference type="Proteomes" id="UP001151760">
    <property type="component" value="Unassembled WGS sequence"/>
</dbReference>
<feature type="region of interest" description="Disordered" evidence="1">
    <location>
        <begin position="1"/>
        <end position="27"/>
    </location>
</feature>
<accession>A0ABQ4YTS4</accession>
<organism evidence="2 3">
    <name type="scientific">Tanacetum coccineum</name>
    <dbReference type="NCBI Taxonomy" id="301880"/>
    <lineage>
        <taxon>Eukaryota</taxon>
        <taxon>Viridiplantae</taxon>
        <taxon>Streptophyta</taxon>
        <taxon>Embryophyta</taxon>
        <taxon>Tracheophyta</taxon>
        <taxon>Spermatophyta</taxon>
        <taxon>Magnoliopsida</taxon>
        <taxon>eudicotyledons</taxon>
        <taxon>Gunneridae</taxon>
        <taxon>Pentapetalae</taxon>
        <taxon>asterids</taxon>
        <taxon>campanulids</taxon>
        <taxon>Asterales</taxon>
        <taxon>Asteraceae</taxon>
        <taxon>Asteroideae</taxon>
        <taxon>Anthemideae</taxon>
        <taxon>Anthemidinae</taxon>
        <taxon>Tanacetum</taxon>
    </lineage>
</organism>
<protein>
    <submittedName>
        <fullName evidence="2">Uncharacterized protein</fullName>
    </submittedName>
</protein>
<feature type="region of interest" description="Disordered" evidence="1">
    <location>
        <begin position="70"/>
        <end position="98"/>
    </location>
</feature>
<evidence type="ECO:0000256" key="1">
    <source>
        <dbReference type="SAM" id="MobiDB-lite"/>
    </source>
</evidence>
<evidence type="ECO:0000313" key="2">
    <source>
        <dbReference type="EMBL" id="GJS80380.1"/>
    </source>
</evidence>
<keyword evidence="3" id="KW-1185">Reference proteome</keyword>
<comment type="caution">
    <text evidence="2">The sequence shown here is derived from an EMBL/GenBank/DDBJ whole genome shotgun (WGS) entry which is preliminary data.</text>
</comment>
<gene>
    <name evidence="2" type="ORF">Tco_0730261</name>
</gene>
<dbReference type="EMBL" id="BQNB010010666">
    <property type="protein sequence ID" value="GJS80380.1"/>
    <property type="molecule type" value="Genomic_DNA"/>
</dbReference>
<proteinExistence type="predicted"/>
<name>A0ABQ4YTS4_9ASTR</name>
<reference evidence="2" key="2">
    <citation type="submission" date="2022-01" db="EMBL/GenBank/DDBJ databases">
        <authorList>
            <person name="Yamashiro T."/>
            <person name="Shiraishi A."/>
            <person name="Satake H."/>
            <person name="Nakayama K."/>
        </authorList>
    </citation>
    <scope>NUCLEOTIDE SEQUENCE</scope>
</reference>
<reference evidence="2" key="1">
    <citation type="journal article" date="2022" name="Int. J. Mol. Sci.">
        <title>Draft Genome of Tanacetum Coccineum: Genomic Comparison of Closely Related Tanacetum-Family Plants.</title>
        <authorList>
            <person name="Yamashiro T."/>
            <person name="Shiraishi A."/>
            <person name="Nakayama K."/>
            <person name="Satake H."/>
        </authorList>
    </citation>
    <scope>NUCLEOTIDE SEQUENCE</scope>
</reference>
<feature type="compositionally biased region" description="Basic and acidic residues" evidence="1">
    <location>
        <begin position="70"/>
        <end position="80"/>
    </location>
</feature>
<evidence type="ECO:0000313" key="3">
    <source>
        <dbReference type="Proteomes" id="UP001151760"/>
    </source>
</evidence>